<evidence type="ECO:0000256" key="9">
    <source>
        <dbReference type="ARBA" id="ARBA00023140"/>
    </source>
</evidence>
<evidence type="ECO:0000256" key="13">
    <source>
        <dbReference type="ARBA" id="ARBA00038849"/>
    </source>
</evidence>
<comment type="subcellular location">
    <subcellularLocation>
        <location evidence="1">Peroxisome</location>
    </subcellularLocation>
</comment>
<comment type="pathway">
    <text evidence="2">Lipid metabolism.</text>
</comment>
<comment type="catalytic activity">
    <reaction evidence="20">
        <text>(2E)-octenoyl-CoA + NADPH + H(+) = octanoyl-CoA + NADP(+)</text>
        <dbReference type="Rhea" id="RHEA:44952"/>
        <dbReference type="ChEBI" id="CHEBI:15378"/>
        <dbReference type="ChEBI" id="CHEBI:57386"/>
        <dbReference type="ChEBI" id="CHEBI:57783"/>
        <dbReference type="ChEBI" id="CHEBI:58349"/>
        <dbReference type="ChEBI" id="CHEBI:62242"/>
    </reaction>
    <physiologicalReaction direction="left-to-right" evidence="20">
        <dbReference type="Rhea" id="RHEA:44953"/>
    </physiologicalReaction>
</comment>
<evidence type="ECO:0000256" key="6">
    <source>
        <dbReference type="ARBA" id="ARBA00022857"/>
    </source>
</evidence>
<dbReference type="GO" id="GO:0019166">
    <property type="term" value="F:trans-2-enoyl-CoA reductase (NADPH) activity"/>
    <property type="evidence" value="ECO:0007669"/>
    <property type="project" value="UniProtKB-EC"/>
</dbReference>
<keyword evidence="8" id="KW-0443">Lipid metabolism</keyword>
<evidence type="ECO:0000256" key="4">
    <source>
        <dbReference type="ARBA" id="ARBA00022553"/>
    </source>
</evidence>
<name>A0A147E459_9MICC</name>
<dbReference type="InterPro" id="IPR052388">
    <property type="entry name" value="Peroxisomal_t2-enoyl-CoA_red"/>
</dbReference>
<evidence type="ECO:0000256" key="10">
    <source>
        <dbReference type="ARBA" id="ARBA00023160"/>
    </source>
</evidence>
<comment type="catalytic activity">
    <reaction evidence="18">
        <text>a (2E)-enoyl-CoA + NADPH + H(+) = a 2,3-saturated acyl-CoA + NADP(+)</text>
        <dbReference type="Rhea" id="RHEA:33763"/>
        <dbReference type="ChEBI" id="CHEBI:15378"/>
        <dbReference type="ChEBI" id="CHEBI:57783"/>
        <dbReference type="ChEBI" id="CHEBI:58349"/>
        <dbReference type="ChEBI" id="CHEBI:58856"/>
        <dbReference type="ChEBI" id="CHEBI:65111"/>
        <dbReference type="EC" id="1.3.1.38"/>
    </reaction>
    <physiologicalReaction direction="left-to-right" evidence="18">
        <dbReference type="Rhea" id="RHEA:33764"/>
    </physiologicalReaction>
</comment>
<comment type="subunit">
    <text evidence="12">Interacts with PEX5, probably required to target it into peroxisomes.</text>
</comment>
<evidence type="ECO:0000256" key="3">
    <source>
        <dbReference type="ARBA" id="ARBA00022516"/>
    </source>
</evidence>
<dbReference type="Gene3D" id="3.40.50.720">
    <property type="entry name" value="NAD(P)-binding Rossmann-like Domain"/>
    <property type="match status" value="1"/>
</dbReference>
<comment type="function">
    <text evidence="11">Participates in chain elongation of fatty acids. Catalyzes the reduction of trans-2-enoyl-CoAs of varying chain lengths from 6:1 to 16:1, having maximum activity with 10:1 CoA. Has no 2,4-dienoyl-CoA reductase activity.</text>
</comment>
<evidence type="ECO:0000256" key="5">
    <source>
        <dbReference type="ARBA" id="ARBA00022832"/>
    </source>
</evidence>
<keyword evidence="5" id="KW-0276">Fatty acid metabolism</keyword>
<protein>
    <recommendedName>
        <fullName evidence="14">Peroxisomal trans-2-enoyl-CoA reductase</fullName>
        <ecNumber evidence="13">1.3.1.38</ecNumber>
    </recommendedName>
</protein>
<evidence type="ECO:0000256" key="7">
    <source>
        <dbReference type="ARBA" id="ARBA00023002"/>
    </source>
</evidence>
<proteinExistence type="predicted"/>
<dbReference type="RefSeq" id="WP_058743425.1">
    <property type="nucleotide sequence ID" value="NZ_CP113782.1"/>
</dbReference>
<dbReference type="SUPFAM" id="SSF51735">
    <property type="entry name" value="NAD(P)-binding Rossmann-fold domains"/>
    <property type="match status" value="1"/>
</dbReference>
<evidence type="ECO:0000256" key="16">
    <source>
        <dbReference type="ARBA" id="ARBA00048686"/>
    </source>
</evidence>
<comment type="caution">
    <text evidence="21">The sequence shown here is derived from an EMBL/GenBank/DDBJ whole genome shotgun (WGS) entry which is preliminary data.</text>
</comment>
<evidence type="ECO:0000256" key="17">
    <source>
        <dbReference type="ARBA" id="ARBA00049108"/>
    </source>
</evidence>
<evidence type="ECO:0000256" key="20">
    <source>
        <dbReference type="ARBA" id="ARBA00049559"/>
    </source>
</evidence>
<evidence type="ECO:0000256" key="1">
    <source>
        <dbReference type="ARBA" id="ARBA00004275"/>
    </source>
</evidence>
<evidence type="ECO:0000256" key="12">
    <source>
        <dbReference type="ARBA" id="ARBA00038622"/>
    </source>
</evidence>
<evidence type="ECO:0000256" key="2">
    <source>
        <dbReference type="ARBA" id="ARBA00005189"/>
    </source>
</evidence>
<dbReference type="PATRIC" id="fig|37923.10.peg.528"/>
<dbReference type="EC" id="1.3.1.38" evidence="13"/>
<keyword evidence="4" id="KW-0597">Phosphoprotein</keyword>
<comment type="catalytic activity">
    <reaction evidence="19">
        <text>(2E)-decenoyl-CoA + NADPH + H(+) = decanoyl-CoA + NADP(+)</text>
        <dbReference type="Rhea" id="RHEA:44960"/>
        <dbReference type="ChEBI" id="CHEBI:15378"/>
        <dbReference type="ChEBI" id="CHEBI:57783"/>
        <dbReference type="ChEBI" id="CHEBI:58349"/>
        <dbReference type="ChEBI" id="CHEBI:61406"/>
        <dbReference type="ChEBI" id="CHEBI:61430"/>
    </reaction>
    <physiologicalReaction direction="left-to-right" evidence="19">
        <dbReference type="Rhea" id="RHEA:44961"/>
    </physiologicalReaction>
</comment>
<keyword evidence="7" id="KW-0560">Oxidoreductase</keyword>
<organism evidence="21 22">
    <name type="scientific">Rothia kristinae</name>
    <dbReference type="NCBI Taxonomy" id="37923"/>
    <lineage>
        <taxon>Bacteria</taxon>
        <taxon>Bacillati</taxon>
        <taxon>Actinomycetota</taxon>
        <taxon>Actinomycetes</taxon>
        <taxon>Micrococcales</taxon>
        <taxon>Micrococcaceae</taxon>
        <taxon>Rothia</taxon>
    </lineage>
</organism>
<evidence type="ECO:0000256" key="19">
    <source>
        <dbReference type="ARBA" id="ARBA00049386"/>
    </source>
</evidence>
<dbReference type="Proteomes" id="UP000053171">
    <property type="component" value="Unassembled WGS sequence"/>
</dbReference>
<keyword evidence="3" id="KW-0444">Lipid biosynthesis</keyword>
<dbReference type="InterPro" id="IPR002347">
    <property type="entry name" value="SDR_fam"/>
</dbReference>
<reference evidence="21" key="1">
    <citation type="submission" date="2016-06" db="EMBL/GenBank/DDBJ databases">
        <title>Identification of putative biosynthetic pathways for the production of bioactive secondary metabolites by the marine actinomycete Kocuria kristinae RUTW2-3.</title>
        <authorList>
            <person name="Waterworth S.C."/>
            <person name="Walmsley T.A."/>
            <person name="Matongo T."/>
            <person name="Davies-Coleman M.T."/>
            <person name="Dorrington R.A."/>
        </authorList>
    </citation>
    <scope>NUCLEOTIDE SEQUENCE [LARGE SCALE GENOMIC DNA]</scope>
    <source>
        <strain evidence="21">RUTW2-3</strain>
    </source>
</reference>
<keyword evidence="10" id="KW-0275">Fatty acid biosynthesis</keyword>
<keyword evidence="22" id="KW-1185">Reference proteome</keyword>
<dbReference type="InterPro" id="IPR036291">
    <property type="entry name" value="NAD(P)-bd_dom_sf"/>
</dbReference>
<evidence type="ECO:0000256" key="14">
    <source>
        <dbReference type="ARBA" id="ARBA00041063"/>
    </source>
</evidence>
<gene>
    <name evidence="21" type="ORF">AN277_0202875</name>
</gene>
<evidence type="ECO:0000256" key="15">
    <source>
        <dbReference type="ARBA" id="ARBA00047570"/>
    </source>
</evidence>
<keyword evidence="6" id="KW-0521">NADP</keyword>
<evidence type="ECO:0000256" key="18">
    <source>
        <dbReference type="ARBA" id="ARBA00049251"/>
    </source>
</evidence>
<comment type="catalytic activity">
    <reaction evidence="16">
        <text>(2E)-tetradecenoyl-CoA + NADPH + H(+) = tetradecanoyl-CoA + NADP(+)</text>
        <dbReference type="Rhea" id="RHEA:44968"/>
        <dbReference type="ChEBI" id="CHEBI:15378"/>
        <dbReference type="ChEBI" id="CHEBI:57385"/>
        <dbReference type="ChEBI" id="CHEBI:57783"/>
        <dbReference type="ChEBI" id="CHEBI:58349"/>
        <dbReference type="ChEBI" id="CHEBI:61405"/>
    </reaction>
    <physiologicalReaction direction="left-to-right" evidence="16">
        <dbReference type="Rhea" id="RHEA:44969"/>
    </physiologicalReaction>
</comment>
<accession>A0A147E459</accession>
<dbReference type="AlphaFoldDB" id="A0A147E459"/>
<dbReference type="PRINTS" id="PR00081">
    <property type="entry name" value="GDHRDH"/>
</dbReference>
<dbReference type="PANTHER" id="PTHR24317">
    <property type="entry name" value="PEROXISOMAL TRANS-2-ENOYL-COA REDUCTASE"/>
    <property type="match status" value="1"/>
</dbReference>
<evidence type="ECO:0000256" key="11">
    <source>
        <dbReference type="ARBA" id="ARBA00037124"/>
    </source>
</evidence>
<comment type="catalytic activity">
    <reaction evidence="15">
        <text>(2E)-dodecenoyl-CoA + NADPH + H(+) = dodecanoyl-CoA + NADP(+)</text>
        <dbReference type="Rhea" id="RHEA:44964"/>
        <dbReference type="ChEBI" id="CHEBI:15378"/>
        <dbReference type="ChEBI" id="CHEBI:57330"/>
        <dbReference type="ChEBI" id="CHEBI:57375"/>
        <dbReference type="ChEBI" id="CHEBI:57783"/>
        <dbReference type="ChEBI" id="CHEBI:58349"/>
    </reaction>
    <physiologicalReaction direction="left-to-right" evidence="15">
        <dbReference type="Rhea" id="RHEA:44965"/>
    </physiologicalReaction>
</comment>
<evidence type="ECO:0000256" key="8">
    <source>
        <dbReference type="ARBA" id="ARBA00023098"/>
    </source>
</evidence>
<keyword evidence="9" id="KW-0576">Peroxisome</keyword>
<comment type="catalytic activity">
    <reaction evidence="17">
        <text>(2E)-hexenoyl-CoA + NADPH + H(+) = hexanoyl-CoA + NADP(+)</text>
        <dbReference type="Rhea" id="RHEA:44956"/>
        <dbReference type="ChEBI" id="CHEBI:15378"/>
        <dbReference type="ChEBI" id="CHEBI:57783"/>
        <dbReference type="ChEBI" id="CHEBI:58349"/>
        <dbReference type="ChEBI" id="CHEBI:62077"/>
        <dbReference type="ChEBI" id="CHEBI:62620"/>
    </reaction>
    <physiologicalReaction direction="left-to-right" evidence="17">
        <dbReference type="Rhea" id="RHEA:44957"/>
    </physiologicalReaction>
</comment>
<dbReference type="EMBL" id="LJBJ02000003">
    <property type="protein sequence ID" value="OAX52560.1"/>
    <property type="molecule type" value="Genomic_DNA"/>
</dbReference>
<evidence type="ECO:0000313" key="21">
    <source>
        <dbReference type="EMBL" id="OAX52560.1"/>
    </source>
</evidence>
<sequence length="319" mass="33167">MTESAAAPSARAADALGPPSPYRADLLAGQRILLTGGGTGLGRGVAEQLAAHGAHVQIWGRRESVLADAAEQITRGIAGRPHPGVVTFRSVDVRDAEAVEAAVQRIWEEHGPLTGAINNAAGNFISPTEKLSPRGFAAITDTVMKGSYHVTHAVGRRWIEQGLPGTVLSTLVSWVHTGSAFVVPSAMAKSAVLAMTRSLAVEWARHGIRLNAVSPGAIPTEYTSVVLGSGRRVRGDMTDLDAVPAGRAGTVAELANLVIFLLSDACEYLTGQNIVMDGAQMLAGPSTFSPLTALSEADWAEIAAQGKAAAAASRRQREG</sequence>
<evidence type="ECO:0000313" key="22">
    <source>
        <dbReference type="Proteomes" id="UP000053171"/>
    </source>
</evidence>
<dbReference type="Pfam" id="PF13561">
    <property type="entry name" value="adh_short_C2"/>
    <property type="match status" value="1"/>
</dbReference>
<dbReference type="PANTHER" id="PTHR24317:SF7">
    <property type="entry name" value="PEROXISOMAL TRANS-2-ENOYL-COA REDUCTASE"/>
    <property type="match status" value="1"/>
</dbReference>
<dbReference type="GO" id="GO:0006633">
    <property type="term" value="P:fatty acid biosynthetic process"/>
    <property type="evidence" value="ECO:0007669"/>
    <property type="project" value="UniProtKB-KW"/>
</dbReference>